<dbReference type="PANTHER" id="PTHR34217:SF1">
    <property type="entry name" value="CARBOXYPEPTIDASE 1"/>
    <property type="match status" value="1"/>
</dbReference>
<dbReference type="CDD" id="cd06460">
    <property type="entry name" value="M32_Taq"/>
    <property type="match status" value="1"/>
</dbReference>
<feature type="active site" description="Proton donor/acceptor" evidence="3">
    <location>
        <position position="268"/>
    </location>
</feature>
<protein>
    <recommendedName>
        <fullName evidence="1">Metal-dependent carboxypeptidase</fullName>
        <ecNumber evidence="1">3.4.17.19</ecNumber>
    </recommendedName>
</protein>
<keyword evidence="1 2" id="KW-0479">Metal-binding</keyword>
<dbReference type="PANTHER" id="PTHR34217">
    <property type="entry name" value="METAL-DEPENDENT CARBOXYPEPTIDASE"/>
    <property type="match status" value="1"/>
</dbReference>
<accession>A0A0C1QKP2</accession>
<keyword evidence="1" id="KW-0645">Protease</keyword>
<evidence type="ECO:0000313" key="5">
    <source>
        <dbReference type="Proteomes" id="UP000031258"/>
    </source>
</evidence>
<evidence type="ECO:0000256" key="2">
    <source>
        <dbReference type="PIRSR" id="PIRSR006615-1"/>
    </source>
</evidence>
<dbReference type="GO" id="GO:0006508">
    <property type="term" value="P:proteolysis"/>
    <property type="evidence" value="ECO:0007669"/>
    <property type="project" value="UniProtKB-UniRule"/>
</dbReference>
<feature type="binding site" evidence="2">
    <location>
        <position position="297"/>
    </location>
    <ligand>
        <name>Zn(2+)</name>
        <dbReference type="ChEBI" id="CHEBI:29105"/>
        <note>catalytic</note>
    </ligand>
</feature>
<dbReference type="PROSITE" id="PS52034">
    <property type="entry name" value="PEPTIDASE_M32"/>
    <property type="match status" value="1"/>
</dbReference>
<evidence type="ECO:0000256" key="3">
    <source>
        <dbReference type="PIRSR" id="PIRSR006615-2"/>
    </source>
</evidence>
<keyword evidence="1" id="KW-0121">Carboxypeptidase</keyword>
<comment type="similarity">
    <text evidence="1">Belongs to the peptidase M32 family.</text>
</comment>
<comment type="cofactor">
    <cofactor evidence="2">
        <name>Zn(2+)</name>
        <dbReference type="ChEBI" id="CHEBI:29105"/>
    </cofactor>
    <text evidence="2">Binds 1 zinc ion per subunit.</text>
</comment>
<feature type="binding site" evidence="2">
    <location>
        <position position="267"/>
    </location>
    <ligand>
        <name>Zn(2+)</name>
        <dbReference type="ChEBI" id="CHEBI:29105"/>
        <note>catalytic</note>
    </ligand>
</feature>
<dbReference type="PRINTS" id="PR00998">
    <property type="entry name" value="CRBOXYPTASET"/>
</dbReference>
<organism evidence="4 5">
    <name type="scientific">Candidatus Jidaibacter acanthamoebae</name>
    <dbReference type="NCBI Taxonomy" id="86105"/>
    <lineage>
        <taxon>Bacteria</taxon>
        <taxon>Pseudomonadati</taxon>
        <taxon>Pseudomonadota</taxon>
        <taxon>Alphaproteobacteria</taxon>
        <taxon>Rickettsiales</taxon>
        <taxon>Candidatus Midichloriaceae</taxon>
        <taxon>Candidatus Jidaibacter</taxon>
    </lineage>
</organism>
<name>A0A0C1QKP2_9RICK</name>
<keyword evidence="5" id="KW-1185">Reference proteome</keyword>
<dbReference type="Gene3D" id="1.10.1370.30">
    <property type="match status" value="1"/>
</dbReference>
<dbReference type="PIRSF" id="PIRSF006615">
    <property type="entry name" value="Zn_crbxpep_Taq"/>
    <property type="match status" value="1"/>
</dbReference>
<dbReference type="EMBL" id="JSWE01000043">
    <property type="protein sequence ID" value="KIE06064.1"/>
    <property type="molecule type" value="Genomic_DNA"/>
</dbReference>
<dbReference type="OrthoDB" id="9772308at2"/>
<proteinExistence type="inferred from homology"/>
<reference evidence="4 5" key="1">
    <citation type="submission" date="2014-11" db="EMBL/GenBank/DDBJ databases">
        <title>A Rickettsiales Symbiont of Amoebae With Ancient Features.</title>
        <authorList>
            <person name="Schulz F."/>
            <person name="Martijn J."/>
            <person name="Wascher F."/>
            <person name="Kostanjsek R."/>
            <person name="Ettema T.J."/>
            <person name="Horn M."/>
        </authorList>
    </citation>
    <scope>NUCLEOTIDE SEQUENCE [LARGE SCALE GENOMIC DNA]</scope>
    <source>
        <strain evidence="4 5">UWC36</strain>
    </source>
</reference>
<dbReference type="AlphaFoldDB" id="A0A0C1QKP2"/>
<sequence>MSINKVKNYLQLEEIYKKYVVLESVNDLLNWDSSVVMPSLGSNSRAIQISTIKNLSNSIIKSLKVSELLKRSEDEKLDYWQLRNLQEMKRLHTDATIIDKKLHERLSLSIAECEVIWRDAKKENNFKKLQPYLNKVINLVQEVATVKASFYGTTKYDALVSQFDVGRTTVKIDALFNQVETYLTQNIDRVIEKQEKESFNIARLPFVPIGVQKKLIKEILKKIGFDFSKGRLDTSSHPFCRGISTDTRITTRYTKANFLYALMGAIHEAGHGMYIQNIAKDWENQPIGFYKNMTIHESQSLFYEYQIASSQQFIEYILPILQNYITDTISVESIYTLINRVKKSDIRIEADEFTYPLHVIHRYKLEKALIEENLKAEDIPSLWDESFYKLFGKKPDSDSTGCLQDIHWSLGYFGYFPCYLLGAMFAAQLKYKVESSIPSLQYEYTDTNLNDVQKWLNFNIHNYGGLYSSDELIAKSCGEELKSEYLKKYLTGKFDN</sequence>
<keyword evidence="2" id="KW-0862">Zinc</keyword>
<dbReference type="PATRIC" id="fig|86105.3.peg.196"/>
<keyword evidence="1" id="KW-0482">Metalloprotease</keyword>
<dbReference type="STRING" id="86105.NF27_BR00020"/>
<dbReference type="EC" id="3.4.17.19" evidence="1"/>
<dbReference type="Pfam" id="PF02074">
    <property type="entry name" value="Peptidase_M32"/>
    <property type="match status" value="1"/>
</dbReference>
<comment type="catalytic activity">
    <reaction evidence="1">
        <text>Release of a C-terminal amino acid with broad specificity, except for -Pro.</text>
        <dbReference type="EC" id="3.4.17.19"/>
    </reaction>
</comment>
<dbReference type="GO" id="GO:0004181">
    <property type="term" value="F:metallocarboxypeptidase activity"/>
    <property type="evidence" value="ECO:0007669"/>
    <property type="project" value="UniProtKB-UniRule"/>
</dbReference>
<dbReference type="GO" id="GO:0046872">
    <property type="term" value="F:metal ion binding"/>
    <property type="evidence" value="ECO:0007669"/>
    <property type="project" value="UniProtKB-KW"/>
</dbReference>
<feature type="binding site" evidence="2">
    <location>
        <position position="271"/>
    </location>
    <ligand>
        <name>Zn(2+)</name>
        <dbReference type="ChEBI" id="CHEBI:29105"/>
        <note>catalytic</note>
    </ligand>
</feature>
<comment type="function">
    <text evidence="1">Broad specificity carboxypetidase that releases amino acids sequentially from the C-terminus, including neutral, aromatic, polar and basic residues.</text>
</comment>
<evidence type="ECO:0000256" key="1">
    <source>
        <dbReference type="PIRNR" id="PIRNR006615"/>
    </source>
</evidence>
<dbReference type="SUPFAM" id="SSF55486">
    <property type="entry name" value="Metalloproteases ('zincins'), catalytic domain"/>
    <property type="match status" value="1"/>
</dbReference>
<gene>
    <name evidence="4" type="ORF">NF27_BR00020</name>
</gene>
<comment type="caution">
    <text evidence="4">The sequence shown here is derived from an EMBL/GenBank/DDBJ whole genome shotgun (WGS) entry which is preliminary data.</text>
</comment>
<dbReference type="Proteomes" id="UP000031258">
    <property type="component" value="Unassembled WGS sequence"/>
</dbReference>
<evidence type="ECO:0000313" key="4">
    <source>
        <dbReference type="EMBL" id="KIE06064.1"/>
    </source>
</evidence>
<keyword evidence="1" id="KW-0378">Hydrolase</keyword>
<dbReference type="InterPro" id="IPR001333">
    <property type="entry name" value="Peptidase_M32_Taq"/>
</dbReference>
<dbReference type="RefSeq" id="WP_039454872.1">
    <property type="nucleotide sequence ID" value="NZ_JSWE01000043.1"/>
</dbReference>